<name>A0A071M7E4_9BURK</name>
<evidence type="ECO:0000256" key="6">
    <source>
        <dbReference type="ARBA" id="ARBA00022692"/>
    </source>
</evidence>
<dbReference type="Gene3D" id="1.20.1640.10">
    <property type="entry name" value="Multidrug efflux transporter AcrB transmembrane domain"/>
    <property type="match status" value="2"/>
</dbReference>
<dbReference type="SUPFAM" id="SSF82714">
    <property type="entry name" value="Multidrug efflux transporter AcrB TolC docking domain, DN and DC subdomains"/>
    <property type="match status" value="2"/>
</dbReference>
<dbReference type="Gene3D" id="3.30.70.1320">
    <property type="entry name" value="Multidrug efflux transporter AcrB pore domain like"/>
    <property type="match status" value="1"/>
</dbReference>
<dbReference type="OrthoDB" id="9176627at2"/>
<dbReference type="SUPFAM" id="SSF82693">
    <property type="entry name" value="Multidrug efflux transporter AcrB pore domain, PN1, PN2, PC1 and PC2 subdomains"/>
    <property type="match status" value="3"/>
</dbReference>
<comment type="subcellular location">
    <subcellularLocation>
        <location evidence="1 9">Cell inner membrane</location>
        <topology evidence="1 9">Multi-pass membrane protein</topology>
    </subcellularLocation>
</comment>
<proteinExistence type="inferred from homology"/>
<gene>
    <name evidence="10" type="ORF">DT99_27210</name>
</gene>
<sequence length="1065" mass="113180">MAEFFIKRPILAWVMAIVIMLVGAAAVTSLPVAQYPTIAPPSVQVTATYPGASADTVAATVTQVIEQKLSGIDNVLYMSSTSSSAGQATITLTFNPGTNPDIAQVQVQNKVTQATPTLPETVQEQGVQVAKASTSFLMIVALSSPGGTWNSVDLGNIIATRIEDPLAQLNGVGDVTLFGAQHAMRIWLNPVKLHSFGLTPSDVTTAITNQNVELSTGQVGGSPATDSQAINATIRSSSLLTTADQFANILLRVNSDGSRVLLKDVARVEVGGDSYDTSSRLNGKPASALAIKLATGANALDAANAVRAKLAEIQLQLPQDVAISYPYDTTPFVRISIEEVVKTLLEAVVLVFLVMYLFLQNVRATLIPTIVVPVALLGTFGVMSMIGFSINVLSMFAMVLAIGLLVDDAIVVVENVERIMSEEKLGPKEATHKAMGQITGALVGVTTVLTAVFIPMAFFAGSTGAIYRQFSITIVSAMLLSVMLALTLTPALCATLLKRADVEHHEKRGFFGWFNRWFARSNAGYSSSLARVVARPARYMFLYGVIAGVVALLYVTLPSSFLPDEDQGYFIVSISAPAGTPASRTLKTVETVEQYVLKDEPGVKQVIAINGFSFNGQGQNNAIAFVTLKDWSLRGSRDSAPAIIARANQHFAGNRDARIFVLNPPAIQELGTQSGLDFEIEDRGGAGHDKLLAVRNQFLGMASKEPTLAMVRPSGLEDTPQLQVDIDREKANALGLSISDVNDTLQTAFGSSYVNNYIDTGRVQKVYVQSDAPYRMMPADLGDWYVKASSSSSGSSSLSSSSTATSTTGYDSTMVPFSSFAKSHWTFGPPQIERYNRQLATGISAATRPGVSTGEAMNAVEQLAHKLPPGFALEWTGQSYQEKQAGSQATTLYAISLVVVFLCLAGLYESWSIPLAVLLVVPLGVLGALLAAHGRGLSNDIYFKVGLLATIGLSTKNAILIVEFAKDLQAQGHRLVDAVLEAAHMRLRPILMTSLAFVFGVLPLVISTGAGAGARHAIGTGVTGGMIAATVLAIFFVPVFFVVVRRLFKEHGHATDSADINEGNA</sequence>
<dbReference type="FunFam" id="3.30.70.1430:FF:000001">
    <property type="entry name" value="Efflux pump membrane transporter"/>
    <property type="match status" value="1"/>
</dbReference>
<dbReference type="PANTHER" id="PTHR32063:SF13">
    <property type="entry name" value="MULTIDRUG EFFLUX PUMP SUBUNIT ACRB-RELATED"/>
    <property type="match status" value="1"/>
</dbReference>
<keyword evidence="7 9" id="KW-1133">Transmembrane helix</keyword>
<evidence type="ECO:0000256" key="3">
    <source>
        <dbReference type="ARBA" id="ARBA00022448"/>
    </source>
</evidence>
<evidence type="ECO:0000256" key="1">
    <source>
        <dbReference type="ARBA" id="ARBA00004429"/>
    </source>
</evidence>
<dbReference type="Gene3D" id="3.30.70.1440">
    <property type="entry name" value="Multidrug efflux transporter AcrB pore domain"/>
    <property type="match status" value="1"/>
</dbReference>
<dbReference type="InterPro" id="IPR004764">
    <property type="entry name" value="MdtF-like"/>
</dbReference>
<dbReference type="PANTHER" id="PTHR32063">
    <property type="match status" value="1"/>
</dbReference>
<reference evidence="10" key="1">
    <citation type="submission" date="2014-04" db="EMBL/GenBank/DDBJ databases">
        <title>In planta biocontrol of soil-borne Fusarium wilt of banana through a plant endophytic bacterium, Burkholderia cenocepacia 869T2.</title>
        <authorList>
            <person name="Ho Y.-N."/>
            <person name="Chiang H.-M."/>
            <person name="Chao C.-P."/>
            <person name="Su C.-C."/>
            <person name="Hsu H.-F."/>
            <person name="Guo C.-T."/>
            <person name="Hsieh J.-L."/>
            <person name="Huang C.-C."/>
        </authorList>
    </citation>
    <scope>NUCLEOTIDE SEQUENCE [LARGE SCALE GENOMIC DNA]</scope>
    <source>
        <strain evidence="10">869T2</strain>
    </source>
</reference>
<organism evidence="10">
    <name type="scientific">Burkholderia cenocepacia</name>
    <dbReference type="NCBI Taxonomy" id="95486"/>
    <lineage>
        <taxon>Bacteria</taxon>
        <taxon>Pseudomonadati</taxon>
        <taxon>Pseudomonadota</taxon>
        <taxon>Betaproteobacteria</taxon>
        <taxon>Burkholderiales</taxon>
        <taxon>Burkholderiaceae</taxon>
        <taxon>Burkholderia</taxon>
        <taxon>Burkholderia cepacia complex</taxon>
    </lineage>
</organism>
<dbReference type="GO" id="GO:0005886">
    <property type="term" value="C:plasma membrane"/>
    <property type="evidence" value="ECO:0007669"/>
    <property type="project" value="UniProtKB-SubCell"/>
</dbReference>
<feature type="transmembrane region" description="Helical" evidence="9">
    <location>
        <begin position="990"/>
        <end position="1010"/>
    </location>
</feature>
<feature type="transmembrane region" description="Helical" evidence="9">
    <location>
        <begin position="891"/>
        <end position="908"/>
    </location>
</feature>
<dbReference type="GO" id="GO:0009636">
    <property type="term" value="P:response to toxic substance"/>
    <property type="evidence" value="ECO:0007669"/>
    <property type="project" value="UniProtKB-ARBA"/>
</dbReference>
<feature type="transmembrane region" description="Helical" evidence="9">
    <location>
        <begin position="366"/>
        <end position="386"/>
    </location>
</feature>
<dbReference type="GO" id="GO:0015562">
    <property type="term" value="F:efflux transmembrane transporter activity"/>
    <property type="evidence" value="ECO:0007669"/>
    <property type="project" value="InterPro"/>
</dbReference>
<keyword evidence="8 9" id="KW-0472">Membrane</keyword>
<dbReference type="EMBL" id="JJOA01000027">
    <property type="protein sequence ID" value="KEA56475.1"/>
    <property type="molecule type" value="Genomic_DNA"/>
</dbReference>
<dbReference type="Pfam" id="PF00873">
    <property type="entry name" value="ACR_tran"/>
    <property type="match status" value="1"/>
</dbReference>
<keyword evidence="5 9" id="KW-0997">Cell inner membrane</keyword>
<dbReference type="FunFam" id="1.20.1640.10:FF:000001">
    <property type="entry name" value="Efflux pump membrane transporter"/>
    <property type="match status" value="1"/>
</dbReference>
<comment type="caution">
    <text evidence="10">The sequence shown here is derived from an EMBL/GenBank/DDBJ whole genome shotgun (WGS) entry which is preliminary data.</text>
</comment>
<feature type="transmembrane region" description="Helical" evidence="9">
    <location>
        <begin position="915"/>
        <end position="935"/>
    </location>
</feature>
<dbReference type="NCBIfam" id="NF000282">
    <property type="entry name" value="RND_permease_1"/>
    <property type="match status" value="1"/>
</dbReference>
<dbReference type="AlphaFoldDB" id="A0A071M7E4"/>
<feature type="transmembrane region" description="Helical" evidence="9">
    <location>
        <begin position="434"/>
        <end position="458"/>
    </location>
</feature>
<evidence type="ECO:0000256" key="5">
    <source>
        <dbReference type="ARBA" id="ARBA00022519"/>
    </source>
</evidence>
<dbReference type="GO" id="GO:0042910">
    <property type="term" value="F:xenobiotic transmembrane transporter activity"/>
    <property type="evidence" value="ECO:0007669"/>
    <property type="project" value="TreeGrafter"/>
</dbReference>
<dbReference type="FunFam" id="1.20.1640.10:FF:000002">
    <property type="entry name" value="Efflux pump membrane transporter"/>
    <property type="match status" value="1"/>
</dbReference>
<evidence type="ECO:0000256" key="9">
    <source>
        <dbReference type="RuleBase" id="RU364070"/>
    </source>
</evidence>
<dbReference type="SUPFAM" id="SSF82866">
    <property type="entry name" value="Multidrug efflux transporter AcrB transmembrane domain"/>
    <property type="match status" value="2"/>
</dbReference>
<evidence type="ECO:0000256" key="4">
    <source>
        <dbReference type="ARBA" id="ARBA00022475"/>
    </source>
</evidence>
<keyword evidence="4" id="KW-1003">Cell membrane</keyword>
<comment type="similarity">
    <text evidence="2 9">Belongs to the resistance-nodulation-cell division (RND) (TC 2.A.6) family.</text>
</comment>
<evidence type="ECO:0000313" key="10">
    <source>
        <dbReference type="EMBL" id="KEA56475.1"/>
    </source>
</evidence>
<dbReference type="InterPro" id="IPR027463">
    <property type="entry name" value="AcrB_DN_DC_subdom"/>
</dbReference>
<dbReference type="Gene3D" id="3.30.70.1430">
    <property type="entry name" value="Multidrug efflux transporter AcrB pore domain"/>
    <property type="match status" value="2"/>
</dbReference>
<comment type="caution">
    <text evidence="9">Lacks conserved residue(s) required for the propagation of feature annotation.</text>
</comment>
<evidence type="ECO:0000256" key="2">
    <source>
        <dbReference type="ARBA" id="ARBA00010942"/>
    </source>
</evidence>
<evidence type="ECO:0000256" key="8">
    <source>
        <dbReference type="ARBA" id="ARBA00023136"/>
    </source>
</evidence>
<dbReference type="PRINTS" id="PR00702">
    <property type="entry name" value="ACRIFLAVINRP"/>
</dbReference>
<dbReference type="NCBIfam" id="TIGR00915">
    <property type="entry name" value="2A0602"/>
    <property type="match status" value="1"/>
</dbReference>
<protein>
    <recommendedName>
        <fullName evidence="9">Efflux pump membrane transporter</fullName>
    </recommendedName>
</protein>
<feature type="transmembrane region" description="Helical" evidence="9">
    <location>
        <begin position="539"/>
        <end position="557"/>
    </location>
</feature>
<evidence type="ECO:0000256" key="7">
    <source>
        <dbReference type="ARBA" id="ARBA00022989"/>
    </source>
</evidence>
<feature type="transmembrane region" description="Helical" evidence="9">
    <location>
        <begin position="1022"/>
        <end position="1044"/>
    </location>
</feature>
<dbReference type="InterPro" id="IPR001036">
    <property type="entry name" value="Acrflvin-R"/>
</dbReference>
<dbReference type="Gene3D" id="3.30.2090.10">
    <property type="entry name" value="Multidrug efflux transporter AcrB TolC docking domain, DN and DC subdomains"/>
    <property type="match status" value="2"/>
</dbReference>
<feature type="transmembrane region" description="Helical" evidence="9">
    <location>
        <begin position="392"/>
        <end position="413"/>
    </location>
</feature>
<feature type="transmembrane region" description="Helical" evidence="9">
    <location>
        <begin position="340"/>
        <end position="359"/>
    </location>
</feature>
<keyword evidence="6 9" id="KW-0812">Transmembrane</keyword>
<feature type="transmembrane region" description="Helical" evidence="9">
    <location>
        <begin position="470"/>
        <end position="497"/>
    </location>
</feature>
<keyword evidence="3 9" id="KW-0813">Transport</keyword>
<accession>A0A071M7E4</accession>
<feature type="transmembrane region" description="Helical" evidence="9">
    <location>
        <begin position="941"/>
        <end position="965"/>
    </location>
</feature>